<evidence type="ECO:0000256" key="2">
    <source>
        <dbReference type="SAM" id="Phobius"/>
    </source>
</evidence>
<evidence type="ECO:0000313" key="3">
    <source>
        <dbReference type="EMBL" id="MCO1660161.1"/>
    </source>
</evidence>
<dbReference type="PANTHER" id="PTHR34219:SF1">
    <property type="entry name" value="PEPSY DOMAIN-CONTAINING PROTEIN"/>
    <property type="match status" value="1"/>
</dbReference>
<dbReference type="EMBL" id="JAGSOV010000078">
    <property type="protein sequence ID" value="MCO1660161.1"/>
    <property type="molecule type" value="Genomic_DNA"/>
</dbReference>
<sequence length="461" mass="48789">MTTTAGPPDTPTTTTEPPTPTPTSPGLWAQLRPLVLRLHFYAGVLVAPFLLVVSLTGLAYVFSPQLSDLLYGERLLAPDPGAPARPLDEQVAAAVAALPQGSLSSVTVATDPTRSTAVAFDVDGLAEDIQRTVYVDPASSRVLGTLDTWLGYSPLQTTLDGLHRHLLLGEPGRLYSETAASWLPVLVIGGLALWIGRRRSRRRDLVVPPATARPGRARIRGWHAVTALWLTVGLAFISVTGLTWSTYAGERFQAVVTAFDGSRPQLAAEPVPVVAGAAPITVGEAVERARAAGLADRLAVTVPTEPGGVYTVAEDADGIPVQRDEVALDPYTGAVVETVRWDDFPVLAKLTTIGISAHMGLLFGLPNQLLLAALAAGLLCVLFWGYRMAWLRRPTRAGARLVAPAPRGTIRALSQPAAFVVVLAAVAAGWLMPLFGLSLLAFVLVDAALGALAHRRLRARP</sequence>
<dbReference type="Pfam" id="PF03929">
    <property type="entry name" value="PepSY_TM"/>
    <property type="match status" value="1"/>
</dbReference>
<keyword evidence="2" id="KW-0472">Membrane</keyword>
<keyword evidence="4" id="KW-1185">Reference proteome</keyword>
<feature type="transmembrane region" description="Helical" evidence="2">
    <location>
        <begin position="222"/>
        <end position="244"/>
    </location>
</feature>
<feature type="transmembrane region" description="Helical" evidence="2">
    <location>
        <begin position="40"/>
        <end position="62"/>
    </location>
</feature>
<feature type="transmembrane region" description="Helical" evidence="2">
    <location>
        <begin position="410"/>
        <end position="428"/>
    </location>
</feature>
<name>A0ABT1AB22_9PSEU</name>
<evidence type="ECO:0000313" key="4">
    <source>
        <dbReference type="Proteomes" id="UP001165283"/>
    </source>
</evidence>
<dbReference type="PANTHER" id="PTHR34219">
    <property type="entry name" value="IRON-REGULATED INNER MEMBRANE PROTEIN-RELATED"/>
    <property type="match status" value="1"/>
</dbReference>
<feature type="transmembrane region" description="Helical" evidence="2">
    <location>
        <begin position="179"/>
        <end position="196"/>
    </location>
</feature>
<keyword evidence="2" id="KW-0812">Transmembrane</keyword>
<reference evidence="3" key="1">
    <citation type="submission" date="2021-04" db="EMBL/GenBank/DDBJ databases">
        <title>Pseudonocardia sp. nov., isolated from sandy soil of mangrove forest.</title>
        <authorList>
            <person name="Zan Z."/>
            <person name="Huang R."/>
            <person name="Liu W."/>
        </authorList>
    </citation>
    <scope>NUCLEOTIDE SEQUENCE</scope>
    <source>
        <strain evidence="3">S2-4</strain>
    </source>
</reference>
<dbReference type="Proteomes" id="UP001165283">
    <property type="component" value="Unassembled WGS sequence"/>
</dbReference>
<feature type="transmembrane region" description="Helical" evidence="2">
    <location>
        <begin position="369"/>
        <end position="389"/>
    </location>
</feature>
<feature type="region of interest" description="Disordered" evidence="1">
    <location>
        <begin position="1"/>
        <end position="25"/>
    </location>
</feature>
<protein>
    <submittedName>
        <fullName evidence="3">PepSY domain-containing protein</fullName>
    </submittedName>
</protein>
<dbReference type="RefSeq" id="WP_252445495.1">
    <property type="nucleotide sequence ID" value="NZ_JAGSOV010000078.1"/>
</dbReference>
<evidence type="ECO:0000256" key="1">
    <source>
        <dbReference type="SAM" id="MobiDB-lite"/>
    </source>
</evidence>
<keyword evidence="2" id="KW-1133">Transmembrane helix</keyword>
<organism evidence="3 4">
    <name type="scientific">Pseudonocardia humida</name>
    <dbReference type="NCBI Taxonomy" id="2800819"/>
    <lineage>
        <taxon>Bacteria</taxon>
        <taxon>Bacillati</taxon>
        <taxon>Actinomycetota</taxon>
        <taxon>Actinomycetes</taxon>
        <taxon>Pseudonocardiales</taxon>
        <taxon>Pseudonocardiaceae</taxon>
        <taxon>Pseudonocardia</taxon>
    </lineage>
</organism>
<proteinExistence type="predicted"/>
<comment type="caution">
    <text evidence="3">The sequence shown here is derived from an EMBL/GenBank/DDBJ whole genome shotgun (WGS) entry which is preliminary data.</text>
</comment>
<dbReference type="InterPro" id="IPR005625">
    <property type="entry name" value="PepSY-ass_TM"/>
</dbReference>
<accession>A0ABT1AB22</accession>
<feature type="compositionally biased region" description="Low complexity" evidence="1">
    <location>
        <begin position="1"/>
        <end position="16"/>
    </location>
</feature>
<feature type="transmembrane region" description="Helical" evidence="2">
    <location>
        <begin position="434"/>
        <end position="453"/>
    </location>
</feature>
<gene>
    <name evidence="3" type="ORF">KDL28_34385</name>
</gene>